<keyword evidence="2" id="KW-0812">Transmembrane</keyword>
<protein>
    <submittedName>
        <fullName evidence="3">Uncharacterized protein</fullName>
    </submittedName>
</protein>
<accession>A0A8S5RCV2</accession>
<keyword evidence="2" id="KW-1133">Transmembrane helix</keyword>
<name>A0A8S5RCV2_9VIRU</name>
<keyword evidence="2" id="KW-0472">Membrane</keyword>
<feature type="region of interest" description="Disordered" evidence="1">
    <location>
        <begin position="90"/>
        <end position="116"/>
    </location>
</feature>
<sequence length="116" mass="13193">MNNKKKIQTTKIIAAILMVFILVNSLMIEFYAMYAMFVLDNLEALDVLITTAIGSCLTLVLEFAVYCAKSFLETKAEKQLEFDREKFQIESGQNDSCDETQSDDIDITENNESEDN</sequence>
<dbReference type="EMBL" id="BK059091">
    <property type="protein sequence ID" value="DAE28804.1"/>
    <property type="molecule type" value="Genomic_DNA"/>
</dbReference>
<feature type="transmembrane region" description="Helical" evidence="2">
    <location>
        <begin position="47"/>
        <end position="68"/>
    </location>
</feature>
<organism evidence="3">
    <name type="scientific">virus sp. ctmTa7</name>
    <dbReference type="NCBI Taxonomy" id="2828255"/>
    <lineage>
        <taxon>Viruses</taxon>
    </lineage>
</organism>
<evidence type="ECO:0000256" key="1">
    <source>
        <dbReference type="SAM" id="MobiDB-lite"/>
    </source>
</evidence>
<evidence type="ECO:0000256" key="2">
    <source>
        <dbReference type="SAM" id="Phobius"/>
    </source>
</evidence>
<proteinExistence type="predicted"/>
<reference evidence="3" key="1">
    <citation type="journal article" date="2021" name="Proc. Natl. Acad. Sci. U.S.A.">
        <title>A Catalog of Tens of Thousands of Viruses from Human Metagenomes Reveals Hidden Associations with Chronic Diseases.</title>
        <authorList>
            <person name="Tisza M.J."/>
            <person name="Buck C.B."/>
        </authorList>
    </citation>
    <scope>NUCLEOTIDE SEQUENCE</scope>
    <source>
        <strain evidence="3">CtmTa7</strain>
    </source>
</reference>
<evidence type="ECO:0000313" key="3">
    <source>
        <dbReference type="EMBL" id="DAE28804.1"/>
    </source>
</evidence>
<feature type="compositionally biased region" description="Acidic residues" evidence="1">
    <location>
        <begin position="96"/>
        <end position="116"/>
    </location>
</feature>
<feature type="transmembrane region" description="Helical" evidence="2">
    <location>
        <begin position="12"/>
        <end position="35"/>
    </location>
</feature>